<reference evidence="1" key="1">
    <citation type="submission" date="2024-12" db="EMBL/GenBank/DDBJ databases">
        <authorList>
            <person name="Wu N."/>
        </authorList>
    </citation>
    <scope>NUCLEOTIDE SEQUENCE</scope>
    <source>
        <strain evidence="1">P15</strain>
    </source>
</reference>
<evidence type="ECO:0000313" key="1">
    <source>
        <dbReference type="EMBL" id="MFM9327653.1"/>
    </source>
</evidence>
<comment type="caution">
    <text evidence="1">The sequence shown here is derived from an EMBL/GenBank/DDBJ whole genome shotgun (WGS) entry which is preliminary data.</text>
</comment>
<protein>
    <submittedName>
        <fullName evidence="1">Sugar kinase</fullName>
    </submittedName>
</protein>
<name>A0ACC7NSS2_9BACL</name>
<dbReference type="EMBL" id="JBJURJ010000003">
    <property type="protein sequence ID" value="MFM9327653.1"/>
    <property type="molecule type" value="Genomic_DNA"/>
</dbReference>
<accession>A0ACC7NSS2</accession>
<dbReference type="Proteomes" id="UP001631969">
    <property type="component" value="Unassembled WGS sequence"/>
</dbReference>
<sequence>MDVVSIGETMVLFTPREQGQMRYSRSYTSRIAGAETNTLIGLAKLGHRTGWISQVGQDEFGAQIMAAVRGEGVDTSQTAVHPSAPTGVFYKERLQEVSVRVYYYRQGSAASLLVPESIDENYIARAKYLYLTGITPALSPNCREAVFHAIGLARKHGVQVVFDPNLRRKLWSDEEAREVLTRLCGMADLVLAGISEGTFLFGDGEGNEDGDGKKSSGSYLAERFLQLGCKAAILKLGAEGAYYATGMEQKLVPGFKVDHVADPVGAGDGFAAGVLSGLLDGLPLEEAVRRGCAIGAAVVTVNGDIEGLPDRELLAAFMSGRGEDVAR</sequence>
<proteinExistence type="predicted"/>
<keyword evidence="2" id="KW-1185">Reference proteome</keyword>
<gene>
    <name evidence="1" type="ORF">ACI1P1_04980</name>
</gene>
<evidence type="ECO:0000313" key="2">
    <source>
        <dbReference type="Proteomes" id="UP001631969"/>
    </source>
</evidence>
<keyword evidence="1" id="KW-0418">Kinase</keyword>
<keyword evidence="1" id="KW-0808">Transferase</keyword>
<organism evidence="1 2">
    <name type="scientific">Paenibacillus mesotrionivorans</name>
    <dbReference type="NCBI Taxonomy" id="3160968"/>
    <lineage>
        <taxon>Bacteria</taxon>
        <taxon>Bacillati</taxon>
        <taxon>Bacillota</taxon>
        <taxon>Bacilli</taxon>
        <taxon>Bacillales</taxon>
        <taxon>Paenibacillaceae</taxon>
        <taxon>Paenibacillus</taxon>
    </lineage>
</organism>